<evidence type="ECO:0000256" key="9">
    <source>
        <dbReference type="SAM" id="Phobius"/>
    </source>
</evidence>
<dbReference type="Pfam" id="PF02018">
    <property type="entry name" value="CBM_4_9"/>
    <property type="match status" value="2"/>
</dbReference>
<evidence type="ECO:0000256" key="6">
    <source>
        <dbReference type="ARBA" id="ARBA00023326"/>
    </source>
</evidence>
<dbReference type="InterPro" id="IPR002509">
    <property type="entry name" value="NODB_dom"/>
</dbReference>
<feature type="compositionally biased region" description="Pro residues" evidence="8">
    <location>
        <begin position="1246"/>
        <end position="1260"/>
    </location>
</feature>
<keyword evidence="2" id="KW-0677">Repeat</keyword>
<evidence type="ECO:0000259" key="11">
    <source>
        <dbReference type="PROSITE" id="PS51760"/>
    </source>
</evidence>
<comment type="similarity">
    <text evidence="1 7">Belongs to the glycosyl hydrolase 10 (cellulase F) family.</text>
</comment>
<dbReference type="InterPro" id="IPR011330">
    <property type="entry name" value="Glyco_hydro/deAcase_b/a-brl"/>
</dbReference>
<comment type="catalytic activity">
    <reaction evidence="7">
        <text>Endohydrolysis of (1-&gt;4)-beta-D-xylosidic linkages in xylans.</text>
        <dbReference type="EC" id="3.2.1.8"/>
    </reaction>
</comment>
<dbReference type="InterPro" id="IPR010502">
    <property type="entry name" value="Carb-bd_dom_fam9"/>
</dbReference>
<protein>
    <recommendedName>
        <fullName evidence="7">Beta-xylanase</fullName>
        <ecNumber evidence="7">3.2.1.8</ecNumber>
    </recommendedName>
</protein>
<evidence type="ECO:0000256" key="5">
    <source>
        <dbReference type="ARBA" id="ARBA00023295"/>
    </source>
</evidence>
<keyword evidence="6 7" id="KW-0624">Polysaccharide degradation</keyword>
<keyword evidence="9" id="KW-0472">Membrane</keyword>
<dbReference type="PROSITE" id="PS51677">
    <property type="entry name" value="NODB"/>
    <property type="match status" value="1"/>
</dbReference>
<dbReference type="SMART" id="SM00633">
    <property type="entry name" value="Glyco_10"/>
    <property type="match status" value="1"/>
</dbReference>
<feature type="domain" description="GH10" evidence="11">
    <location>
        <begin position="554"/>
        <end position="893"/>
    </location>
</feature>
<dbReference type="PRINTS" id="PR00134">
    <property type="entry name" value="GLHYDRLASE10"/>
</dbReference>
<feature type="region of interest" description="Disordered" evidence="8">
    <location>
        <begin position="1242"/>
        <end position="1288"/>
    </location>
</feature>
<evidence type="ECO:0000256" key="3">
    <source>
        <dbReference type="ARBA" id="ARBA00022801"/>
    </source>
</evidence>
<evidence type="ECO:0000256" key="2">
    <source>
        <dbReference type="ARBA" id="ARBA00022737"/>
    </source>
</evidence>
<feature type="compositionally biased region" description="Low complexity" evidence="8">
    <location>
        <begin position="1261"/>
        <end position="1271"/>
    </location>
</feature>
<keyword evidence="9" id="KW-0812">Transmembrane</keyword>
<keyword evidence="13" id="KW-1185">Reference proteome</keyword>
<dbReference type="EMBL" id="JACSPO010000001">
    <property type="protein sequence ID" value="MBD8060882.1"/>
    <property type="molecule type" value="Genomic_DNA"/>
</dbReference>
<dbReference type="InterPro" id="IPR001000">
    <property type="entry name" value="GH10_dom"/>
</dbReference>
<dbReference type="SUPFAM" id="SSF49344">
    <property type="entry name" value="CBD9-like"/>
    <property type="match status" value="1"/>
</dbReference>
<feature type="transmembrane region" description="Helical" evidence="9">
    <location>
        <begin position="1294"/>
        <end position="1312"/>
    </location>
</feature>
<dbReference type="InterPro" id="IPR008979">
    <property type="entry name" value="Galactose-bd-like_sf"/>
</dbReference>
<gene>
    <name evidence="12" type="ORF">H9624_00925</name>
</gene>
<dbReference type="CDD" id="cd10917">
    <property type="entry name" value="CE4_NodB_like_6s_7s"/>
    <property type="match status" value="1"/>
</dbReference>
<dbReference type="Proteomes" id="UP000661894">
    <property type="component" value="Unassembled WGS sequence"/>
</dbReference>
<dbReference type="PROSITE" id="PS51760">
    <property type="entry name" value="GH10_2"/>
    <property type="match status" value="1"/>
</dbReference>
<dbReference type="Pfam" id="PF06452">
    <property type="entry name" value="CBM9_1"/>
    <property type="match status" value="1"/>
</dbReference>
<dbReference type="SUPFAM" id="SSF49785">
    <property type="entry name" value="Galactose-binding domain-like"/>
    <property type="match status" value="2"/>
</dbReference>
<evidence type="ECO:0000313" key="12">
    <source>
        <dbReference type="EMBL" id="MBD8060882.1"/>
    </source>
</evidence>
<dbReference type="Gene3D" id="2.60.40.1190">
    <property type="match status" value="1"/>
</dbReference>
<dbReference type="PANTHER" id="PTHR31490">
    <property type="entry name" value="GLYCOSYL HYDROLASE"/>
    <property type="match status" value="1"/>
</dbReference>
<feature type="domain" description="NodB homology" evidence="10">
    <location>
        <begin position="199"/>
        <end position="385"/>
    </location>
</feature>
<accession>A0ABR8YXS9</accession>
<dbReference type="InterPro" id="IPR044846">
    <property type="entry name" value="GH10"/>
</dbReference>
<dbReference type="Pfam" id="PF01522">
    <property type="entry name" value="Polysacc_deac_1"/>
    <property type="match status" value="1"/>
</dbReference>
<proteinExistence type="inferred from homology"/>
<sequence length="1320" mass="140240">MTGGVTAAAAPGDTPAPAAAGDPVVVVSTDLEDGSWEPWTLSGEPTLSVVDVDGTKALQVAGRGADYIGIQTPAGLLEEGTEYTFSMRARLAAGTPGEAGVRFVMKPDYTWIGSTTMTADAWTTVTGTLTAPADGQVYIGTGDLPEGTYTYLLDDLLITAAPDDGGGEDWEPTPDPDFVPGGATSPVEAQVTTARGTGDVAALTFDDGPNPGETADLLDFLAENDLTATFCVIGQNIQADGGAELLRRMVDEGHTLCNHTTSYADMGAWSQEEVEADLKENLAIIREALGDPDHPVPYFRAPNGSWGVTPEVAVALGMQPLGLGNLIFDWDGNDLSEATLTANLRTAVAPGAVVLVHDGGGNRASSIAAVRTVITERLAEGFTFTLPSGGLLDSVAPLDLTFGFEDGLQGWAPRGDADGDPTVSVTDAEAHGGAQAALVTGRTSQGDGTGLDLTGRVETGTTYEVTAWVKMAAGEDTDDIWLSMQRTTDGADAFDTLAQVPGVTSSGWTQVTATFTMPAADSARIYLETSYNTGGAGDFLVDDVTIRSQDSTGIEDLTPLKDTVPFPVGVAIDRRETLGDSAELTTRHFTQVTGENHMKPEAWYDDEGAFRMHPEAAAIMDFAQAEDLDVYGHVLVWHSQTPAWFFQDAAGAPLTTSAADQQVLRDRMREHIFSVAETMSDEYGPFGSETNPLNAWDVVNEVVSDSGEFSDGLRRSEWYRILGEEFIDLAFEYADEAFNDVYAVAGADPVTLFINDYNTEQSGKQTRYYDLVERLVDRGVPIDGVGHQFHVNLAMPVQALEDAIVRFQDTGLLQVVTELDVTTGTPVTEALLVEQGYYYRDAFRVFRDHADDLYSVTVWGLIDTRSWRNDNGAPLLFDGSLRAKPAYYGAVDSEELPPRQRSAFVFAGDVPLDEDAWDAVEWAQLPLHTVQDEALDELAAFQLRWAEDHLTVLAAVTGDADAIEIVVGEETYTVARDGSGDAEAVTEDLDEAWFAVVHVPLDGAAEGDLLGLDLRALVDDGAVGWSSPGTLAQLTLVEPLSYLEVAPAEALPEVDGDVDGVWESANVVTTDKQTLLTDGTDADGTATAEVRTLWDENTLYVLMEVTDDELNAEHSDPWAQDSVEIYVDAGNDKNGPYRYDDTQIRVSYENVVSFGTGDEAFQADRVQSATSVTEDGYVVEVAISLLEEGGLGSFHGLDFQVNDASTVDGVATRTSIRNWADPTGLGYQSTARWGVGQLVDAAEEPTTPPTEQPTEPPTGSPAPTDGPTDGATPPPAGGPDGPGRGGLPVTGVELTALLLALLLVAGGGGLAAHRRATTTG</sequence>
<dbReference type="EC" id="3.2.1.8" evidence="7"/>
<keyword evidence="3 7" id="KW-0378">Hydrolase</keyword>
<comment type="caution">
    <text evidence="12">The sequence shown here is derived from an EMBL/GenBank/DDBJ whole genome shotgun (WGS) entry which is preliminary data.</text>
</comment>
<dbReference type="PANTHER" id="PTHR31490:SF90">
    <property type="entry name" value="ENDO-1,4-BETA-XYLANASE A"/>
    <property type="match status" value="1"/>
</dbReference>
<dbReference type="Pfam" id="PF00331">
    <property type="entry name" value="Glyco_hydro_10"/>
    <property type="match status" value="1"/>
</dbReference>
<dbReference type="SUPFAM" id="SSF51445">
    <property type="entry name" value="(Trans)glycosidases"/>
    <property type="match status" value="1"/>
</dbReference>
<keyword evidence="9" id="KW-1133">Transmembrane helix</keyword>
<evidence type="ECO:0000256" key="8">
    <source>
        <dbReference type="SAM" id="MobiDB-lite"/>
    </source>
</evidence>
<dbReference type="Gene3D" id="3.20.20.370">
    <property type="entry name" value="Glycoside hydrolase/deacetylase"/>
    <property type="match status" value="1"/>
</dbReference>
<organism evidence="12 13">
    <name type="scientific">Oceanitalea stevensii</name>
    <dbReference type="NCBI Taxonomy" id="2763072"/>
    <lineage>
        <taxon>Bacteria</taxon>
        <taxon>Bacillati</taxon>
        <taxon>Actinomycetota</taxon>
        <taxon>Actinomycetes</taxon>
        <taxon>Micrococcales</taxon>
        <taxon>Bogoriellaceae</taxon>
        <taxon>Georgenia</taxon>
    </lineage>
</organism>
<name>A0ABR8YXS9_9MICO</name>
<dbReference type="SUPFAM" id="SSF88713">
    <property type="entry name" value="Glycoside hydrolase/deacetylase"/>
    <property type="match status" value="1"/>
</dbReference>
<dbReference type="InterPro" id="IPR017853">
    <property type="entry name" value="GH"/>
</dbReference>
<dbReference type="Gene3D" id="3.20.20.80">
    <property type="entry name" value="Glycosidases"/>
    <property type="match status" value="1"/>
</dbReference>
<evidence type="ECO:0000256" key="1">
    <source>
        <dbReference type="ARBA" id="ARBA00007495"/>
    </source>
</evidence>
<feature type="compositionally biased region" description="Gly residues" evidence="8">
    <location>
        <begin position="1278"/>
        <end position="1288"/>
    </location>
</feature>
<dbReference type="RefSeq" id="WP_251838035.1">
    <property type="nucleotide sequence ID" value="NZ_JACSPO010000001.1"/>
</dbReference>
<reference evidence="12 13" key="1">
    <citation type="submission" date="2020-08" db="EMBL/GenBank/DDBJ databases">
        <title>A Genomic Blueprint of the Chicken Gut Microbiome.</title>
        <authorList>
            <person name="Gilroy R."/>
            <person name="Ravi A."/>
            <person name="Getino M."/>
            <person name="Pursley I."/>
            <person name="Horton D.L."/>
            <person name="Alikhan N.-F."/>
            <person name="Baker D."/>
            <person name="Gharbi K."/>
            <person name="Hall N."/>
            <person name="Watson M."/>
            <person name="Adriaenssens E.M."/>
            <person name="Foster-Nyarko E."/>
            <person name="Jarju S."/>
            <person name="Secka A."/>
            <person name="Antonio M."/>
            <person name="Oren A."/>
            <person name="Chaudhuri R."/>
            <person name="La Ragione R.M."/>
            <person name="Hildebrand F."/>
            <person name="Pallen M.J."/>
        </authorList>
    </citation>
    <scope>NUCLEOTIDE SEQUENCE [LARGE SCALE GENOMIC DNA]</scope>
    <source>
        <strain evidence="12 13">Sa1BUA1</strain>
    </source>
</reference>
<dbReference type="Gene3D" id="2.60.120.260">
    <property type="entry name" value="Galactose-binding domain-like"/>
    <property type="match status" value="2"/>
</dbReference>
<keyword evidence="5 7" id="KW-0326">Glycosidase</keyword>
<evidence type="ECO:0000256" key="4">
    <source>
        <dbReference type="ARBA" id="ARBA00023277"/>
    </source>
</evidence>
<evidence type="ECO:0000259" key="10">
    <source>
        <dbReference type="PROSITE" id="PS51677"/>
    </source>
</evidence>
<feature type="region of interest" description="Disordered" evidence="8">
    <location>
        <begin position="1"/>
        <end position="21"/>
    </location>
</feature>
<evidence type="ECO:0000256" key="7">
    <source>
        <dbReference type="RuleBase" id="RU361174"/>
    </source>
</evidence>
<dbReference type="InterPro" id="IPR003305">
    <property type="entry name" value="CenC_carb-bd"/>
</dbReference>
<keyword evidence="4 7" id="KW-0119">Carbohydrate metabolism</keyword>
<evidence type="ECO:0000313" key="13">
    <source>
        <dbReference type="Proteomes" id="UP000661894"/>
    </source>
</evidence>